<feature type="binding site" evidence="12">
    <location>
        <position position="308"/>
    </location>
    <ligand>
        <name>UDP-N-acetyl-alpha-D-glucosamine</name>
        <dbReference type="ChEBI" id="CHEBI:57705"/>
    </ligand>
</feature>
<comment type="function">
    <text evidence="12">Cell wall formation. Adds enolpyruvyl to UDP-N-acetylglucosamine.</text>
</comment>
<evidence type="ECO:0000256" key="8">
    <source>
        <dbReference type="ARBA" id="ARBA00023306"/>
    </source>
</evidence>
<feature type="binding site" evidence="12">
    <location>
        <position position="93"/>
    </location>
    <ligand>
        <name>UDP-N-acetyl-alpha-D-glucosamine</name>
        <dbReference type="ChEBI" id="CHEBI:57705"/>
    </ligand>
</feature>
<comment type="caution">
    <text evidence="14">The sequence shown here is derived from an EMBL/GenBank/DDBJ whole genome shotgun (WGS) entry which is preliminary data.</text>
</comment>
<dbReference type="InterPro" id="IPR013792">
    <property type="entry name" value="RNA3'P_cycl/enolpyr_Trfase_a/b"/>
</dbReference>
<dbReference type="SUPFAM" id="SSF55205">
    <property type="entry name" value="EPT/RTPC-like"/>
    <property type="match status" value="1"/>
</dbReference>
<keyword evidence="9 12" id="KW-0961">Cell wall biogenesis/degradation</keyword>
<keyword evidence="4 12" id="KW-0132">Cell division</keyword>
<evidence type="ECO:0000256" key="7">
    <source>
        <dbReference type="ARBA" id="ARBA00022984"/>
    </source>
</evidence>
<keyword evidence="5 12" id="KW-0808">Transferase</keyword>
<dbReference type="GO" id="GO:0008760">
    <property type="term" value="F:UDP-N-acetylglucosamine 1-carboxyvinyltransferase activity"/>
    <property type="evidence" value="ECO:0007669"/>
    <property type="project" value="UniProtKB-UniRule"/>
</dbReference>
<evidence type="ECO:0000256" key="10">
    <source>
        <dbReference type="ARBA" id="ARBA00038367"/>
    </source>
</evidence>
<gene>
    <name evidence="12" type="primary">murA</name>
    <name evidence="14" type="ORF">A3F83_09095</name>
</gene>
<dbReference type="GO" id="GO:0051301">
    <property type="term" value="P:cell division"/>
    <property type="evidence" value="ECO:0007669"/>
    <property type="project" value="UniProtKB-KW"/>
</dbReference>
<dbReference type="Gene3D" id="3.65.10.10">
    <property type="entry name" value="Enolpyruvate transferase domain"/>
    <property type="match status" value="2"/>
</dbReference>
<evidence type="ECO:0000259" key="13">
    <source>
        <dbReference type="Pfam" id="PF00275"/>
    </source>
</evidence>
<dbReference type="InterPro" id="IPR001986">
    <property type="entry name" value="Enolpyruvate_Tfrase_dom"/>
</dbReference>
<dbReference type="GO" id="GO:0071555">
    <property type="term" value="P:cell wall organization"/>
    <property type="evidence" value="ECO:0007669"/>
    <property type="project" value="UniProtKB-KW"/>
</dbReference>
<dbReference type="PANTHER" id="PTHR43783:SF1">
    <property type="entry name" value="UDP-N-ACETYLGLUCOSAMINE 1-CARBOXYVINYLTRANSFERASE"/>
    <property type="match status" value="1"/>
</dbReference>
<evidence type="ECO:0000256" key="11">
    <source>
        <dbReference type="ARBA" id="ARBA00047527"/>
    </source>
</evidence>
<dbReference type="GO" id="GO:0008360">
    <property type="term" value="P:regulation of cell shape"/>
    <property type="evidence" value="ECO:0007669"/>
    <property type="project" value="UniProtKB-KW"/>
</dbReference>
<comment type="similarity">
    <text evidence="10 12">Belongs to the EPSP synthase family. MurA subfamily.</text>
</comment>
<feature type="binding site" evidence="12">
    <location>
        <begin position="22"/>
        <end position="23"/>
    </location>
    <ligand>
        <name>phosphoenolpyruvate</name>
        <dbReference type="ChEBI" id="CHEBI:58702"/>
    </ligand>
</feature>
<sequence length="421" mass="44522">MDKFLVRKSEPLKGQIRVSGAKNSCLALMAASLLTDDPLELDNAPDLVDVRTMTRVLANLGVEISRTASGGLNLDSSRARGLKAPYELVSKMRASYYVLGALATRRGKAEVSLPGGCAIGQRPIDLHLKGLAMLGAEISTSGGYIYLRANRLRGARINLSGRYGSSVGATVNIMLAAVLARGKSVLEDSAAEPEIEDLAHLLNSMGARVSGAGSPVLEIEGVSELSGARHTVIPDRIEAATFAVAAALTGGTVAITDCRPAHLGAVTCLLESLGVNIEKGETTLLVRGGTPLAPFRIKTEPYPGFPTDMQAQFCALATQAQGKSVIEENIFENRTLHVPELARFGADIRVDGRKIIVKGPCRLSSAPVMASDLRASAALILAALVAEGTSEINRIYHLDRGYEHLEVKLARLGAPILRVSE</sequence>
<evidence type="ECO:0000256" key="2">
    <source>
        <dbReference type="ARBA" id="ARBA00004752"/>
    </source>
</evidence>
<evidence type="ECO:0000256" key="9">
    <source>
        <dbReference type="ARBA" id="ARBA00023316"/>
    </source>
</evidence>
<comment type="pathway">
    <text evidence="2 12">Cell wall biogenesis; peptidoglycan biosynthesis.</text>
</comment>
<accession>A0A1F5YTT0</accession>
<dbReference type="CDD" id="cd01555">
    <property type="entry name" value="UdpNAET"/>
    <property type="match status" value="1"/>
</dbReference>
<keyword evidence="8 12" id="KW-0131">Cell cycle</keyword>
<dbReference type="EMBL" id="MFIX01000140">
    <property type="protein sequence ID" value="OGG03504.1"/>
    <property type="molecule type" value="Genomic_DNA"/>
</dbReference>
<proteinExistence type="inferred from homology"/>
<name>A0A1F5YTT0_9BACT</name>
<keyword evidence="12" id="KW-0670">Pyruvate</keyword>
<evidence type="ECO:0000256" key="1">
    <source>
        <dbReference type="ARBA" id="ARBA00004496"/>
    </source>
</evidence>
<keyword evidence="6 12" id="KW-0133">Cell shape</keyword>
<organism evidence="14 15">
    <name type="scientific">Candidatus Glassbacteria bacterium RIFCSPLOWO2_12_FULL_58_11</name>
    <dbReference type="NCBI Taxonomy" id="1817867"/>
    <lineage>
        <taxon>Bacteria</taxon>
        <taxon>Candidatus Glassiibacteriota</taxon>
    </lineage>
</organism>
<dbReference type="GO" id="GO:0019277">
    <property type="term" value="P:UDP-N-acetylgalactosamine biosynthetic process"/>
    <property type="evidence" value="ECO:0007669"/>
    <property type="project" value="InterPro"/>
</dbReference>
<evidence type="ECO:0000256" key="3">
    <source>
        <dbReference type="ARBA" id="ARBA00022490"/>
    </source>
</evidence>
<feature type="modified residue" description="2-(S-cysteinyl)pyruvic acid O-phosphothioketal" evidence="12">
    <location>
        <position position="117"/>
    </location>
</feature>
<comment type="caution">
    <text evidence="12">Lacks conserved residue(s) required for the propagation of feature annotation.</text>
</comment>
<dbReference type="STRING" id="1817867.A3F83_09095"/>
<dbReference type="NCBIfam" id="NF006873">
    <property type="entry name" value="PRK09369.1"/>
    <property type="match status" value="1"/>
</dbReference>
<dbReference type="UniPathway" id="UPA00219"/>
<reference evidence="14 15" key="1">
    <citation type="journal article" date="2016" name="Nat. Commun.">
        <title>Thousands of microbial genomes shed light on interconnected biogeochemical processes in an aquifer system.</title>
        <authorList>
            <person name="Anantharaman K."/>
            <person name="Brown C.T."/>
            <person name="Hug L.A."/>
            <person name="Sharon I."/>
            <person name="Castelle C.J."/>
            <person name="Probst A.J."/>
            <person name="Thomas B.C."/>
            <person name="Singh A."/>
            <person name="Wilkins M.J."/>
            <person name="Karaoz U."/>
            <person name="Brodie E.L."/>
            <person name="Williams K.H."/>
            <person name="Hubbard S.S."/>
            <person name="Banfield J.F."/>
        </authorList>
    </citation>
    <scope>NUCLEOTIDE SEQUENCE [LARGE SCALE GENOMIC DNA]</scope>
</reference>
<dbReference type="GO" id="GO:0005737">
    <property type="term" value="C:cytoplasm"/>
    <property type="evidence" value="ECO:0007669"/>
    <property type="project" value="UniProtKB-SubCell"/>
</dbReference>
<feature type="binding site" evidence="12">
    <location>
        <begin position="122"/>
        <end position="126"/>
    </location>
    <ligand>
        <name>UDP-N-acetyl-alpha-D-glucosamine</name>
        <dbReference type="ChEBI" id="CHEBI:57705"/>
    </ligand>
</feature>
<dbReference type="InterPro" id="IPR050068">
    <property type="entry name" value="MurA_subfamily"/>
</dbReference>
<dbReference type="Proteomes" id="UP000179129">
    <property type="component" value="Unassembled WGS sequence"/>
</dbReference>
<evidence type="ECO:0000256" key="6">
    <source>
        <dbReference type="ARBA" id="ARBA00022960"/>
    </source>
</evidence>
<feature type="active site" description="Proton donor" evidence="12">
    <location>
        <position position="117"/>
    </location>
</feature>
<evidence type="ECO:0000313" key="14">
    <source>
        <dbReference type="EMBL" id="OGG03504.1"/>
    </source>
</evidence>
<dbReference type="InterPro" id="IPR005750">
    <property type="entry name" value="UDP_GlcNAc_COvinyl_MurA"/>
</dbReference>
<feature type="binding site" evidence="12">
    <location>
        <position position="330"/>
    </location>
    <ligand>
        <name>UDP-N-acetyl-alpha-D-glucosamine</name>
        <dbReference type="ChEBI" id="CHEBI:57705"/>
    </ligand>
</feature>
<keyword evidence="7 12" id="KW-0573">Peptidoglycan synthesis</keyword>
<comment type="subcellular location">
    <subcellularLocation>
        <location evidence="1 12">Cytoplasm</location>
    </subcellularLocation>
</comment>
<dbReference type="Pfam" id="PF00275">
    <property type="entry name" value="EPSP_synthase"/>
    <property type="match status" value="1"/>
</dbReference>
<keyword evidence="3 12" id="KW-0963">Cytoplasm</keyword>
<dbReference type="InterPro" id="IPR036968">
    <property type="entry name" value="Enolpyruvate_Tfrase_sf"/>
</dbReference>
<evidence type="ECO:0000256" key="4">
    <source>
        <dbReference type="ARBA" id="ARBA00022618"/>
    </source>
</evidence>
<evidence type="ECO:0000313" key="15">
    <source>
        <dbReference type="Proteomes" id="UP000179129"/>
    </source>
</evidence>
<dbReference type="PANTHER" id="PTHR43783">
    <property type="entry name" value="UDP-N-ACETYLGLUCOSAMINE 1-CARBOXYVINYLTRANSFERASE"/>
    <property type="match status" value="1"/>
</dbReference>
<dbReference type="EC" id="2.5.1.7" evidence="12"/>
<dbReference type="AlphaFoldDB" id="A0A1F5YTT0"/>
<feature type="domain" description="Enolpyruvate transferase" evidence="13">
    <location>
        <begin position="6"/>
        <end position="409"/>
    </location>
</feature>
<protein>
    <recommendedName>
        <fullName evidence="12">UDP-N-acetylglucosamine 1-carboxyvinyltransferase</fullName>
        <ecNumber evidence="12">2.5.1.7</ecNumber>
    </recommendedName>
    <alternativeName>
        <fullName evidence="12">Enoylpyruvate transferase</fullName>
    </alternativeName>
    <alternativeName>
        <fullName evidence="12">UDP-N-acetylglucosamine enolpyruvyl transferase</fullName>
        <shortName evidence="12">EPT</shortName>
    </alternativeName>
</protein>
<evidence type="ECO:0000256" key="12">
    <source>
        <dbReference type="HAMAP-Rule" id="MF_00111"/>
    </source>
</evidence>
<comment type="catalytic activity">
    <reaction evidence="11 12">
        <text>phosphoenolpyruvate + UDP-N-acetyl-alpha-D-glucosamine = UDP-N-acetyl-3-O-(1-carboxyvinyl)-alpha-D-glucosamine + phosphate</text>
        <dbReference type="Rhea" id="RHEA:18681"/>
        <dbReference type="ChEBI" id="CHEBI:43474"/>
        <dbReference type="ChEBI" id="CHEBI:57705"/>
        <dbReference type="ChEBI" id="CHEBI:58702"/>
        <dbReference type="ChEBI" id="CHEBI:68483"/>
        <dbReference type="EC" id="2.5.1.7"/>
    </reaction>
</comment>
<dbReference type="HAMAP" id="MF_00111">
    <property type="entry name" value="MurA"/>
    <property type="match status" value="1"/>
</dbReference>
<dbReference type="NCBIfam" id="TIGR01072">
    <property type="entry name" value="murA"/>
    <property type="match status" value="1"/>
</dbReference>
<dbReference type="GO" id="GO:0009252">
    <property type="term" value="P:peptidoglycan biosynthetic process"/>
    <property type="evidence" value="ECO:0007669"/>
    <property type="project" value="UniProtKB-UniRule"/>
</dbReference>
<evidence type="ECO:0000256" key="5">
    <source>
        <dbReference type="ARBA" id="ARBA00022679"/>
    </source>
</evidence>